<feature type="chain" id="PRO_5012770827" description="DUF2268 domain-containing protein" evidence="1">
    <location>
        <begin position="24"/>
        <end position="368"/>
    </location>
</feature>
<dbReference type="Pfam" id="PF18958">
    <property type="entry name" value="DUF5700"/>
    <property type="match status" value="1"/>
</dbReference>
<evidence type="ECO:0008006" key="4">
    <source>
        <dbReference type="Google" id="ProtNLM"/>
    </source>
</evidence>
<organism evidence="2 3">
    <name type="scientific">Hymenobacter daecheongensis DSM 21074</name>
    <dbReference type="NCBI Taxonomy" id="1121955"/>
    <lineage>
        <taxon>Bacteria</taxon>
        <taxon>Pseudomonadati</taxon>
        <taxon>Bacteroidota</taxon>
        <taxon>Cytophagia</taxon>
        <taxon>Cytophagales</taxon>
        <taxon>Hymenobacteraceae</taxon>
        <taxon>Hymenobacter</taxon>
    </lineage>
</organism>
<proteinExistence type="predicted"/>
<feature type="signal peptide" evidence="1">
    <location>
        <begin position="1"/>
        <end position="23"/>
    </location>
</feature>
<dbReference type="OrthoDB" id="657291at2"/>
<dbReference type="AlphaFoldDB" id="A0A1M6F303"/>
<keyword evidence="3" id="KW-1185">Reference proteome</keyword>
<protein>
    <recommendedName>
        <fullName evidence="4">DUF2268 domain-containing protein</fullName>
    </recommendedName>
</protein>
<dbReference type="Proteomes" id="UP000184418">
    <property type="component" value="Unassembled WGS sequence"/>
</dbReference>
<name>A0A1M6F303_9BACT</name>
<gene>
    <name evidence="2" type="ORF">SAMN02745146_1918</name>
</gene>
<accession>A0A1M6F303</accession>
<evidence type="ECO:0000313" key="2">
    <source>
        <dbReference type="EMBL" id="SHI92077.1"/>
    </source>
</evidence>
<dbReference type="STRING" id="1121955.SAMN02745146_1918"/>
<evidence type="ECO:0000256" key="1">
    <source>
        <dbReference type="SAM" id="SignalP"/>
    </source>
</evidence>
<dbReference type="EMBL" id="FQYN01000003">
    <property type="protein sequence ID" value="SHI92077.1"/>
    <property type="molecule type" value="Genomic_DNA"/>
</dbReference>
<sequence length="368" mass="42853">MRILPKIILLLLLLGAATPKAQAQKIDATPLNAYWQLVDRLKQGDSLRVKDWQAFLAIEANKIYIENQGFDARYLANLRKAVEVVYMPQHAAELQERLKEPVKNWKTYKVNQYKAHEAELKQYQQQLTRPEYLTALYKATWEWLPGRLQQRDTTTTIYLLGIENDAIAGGDVMIFTLWSAYNQDKLKPGILAAHEMHHILRRPVTFRNVAQGDQGILYTLSCILNEGSADMIDKKYSLINKDKMPFEFQYEDFLLNKADSIVGKIGENLELMADKSQAGYQDEKYYRNLIRWTSGHCPGYYMADIIVRNGFSQQLLKSIQNPFEFVYLYNKAAKRDKARPYVYSEKAIRRVQELEKKYWLPPAHSRKS</sequence>
<reference evidence="2 3" key="1">
    <citation type="submission" date="2016-11" db="EMBL/GenBank/DDBJ databases">
        <authorList>
            <person name="Jaros S."/>
            <person name="Januszkiewicz K."/>
            <person name="Wedrychowicz H."/>
        </authorList>
    </citation>
    <scope>NUCLEOTIDE SEQUENCE [LARGE SCALE GENOMIC DNA]</scope>
    <source>
        <strain evidence="2 3">DSM 21074</strain>
    </source>
</reference>
<dbReference type="InterPro" id="IPR043754">
    <property type="entry name" value="DUF5700"/>
</dbReference>
<evidence type="ECO:0000313" key="3">
    <source>
        <dbReference type="Proteomes" id="UP000184418"/>
    </source>
</evidence>
<keyword evidence="1" id="KW-0732">Signal</keyword>
<dbReference type="RefSeq" id="WP_143164079.1">
    <property type="nucleotide sequence ID" value="NZ_FQYN01000003.1"/>
</dbReference>